<evidence type="ECO:0000313" key="6">
    <source>
        <dbReference type="EMBL" id="BAU58231.1"/>
    </source>
</evidence>
<keyword evidence="3" id="KW-1133">Transmembrane helix</keyword>
<accession>A0A0X8XA27</accession>
<evidence type="ECO:0000259" key="4">
    <source>
        <dbReference type="PROSITE" id="PS50883"/>
    </source>
</evidence>
<protein>
    <recommendedName>
        <fullName evidence="1">cyclic-guanylate-specific phosphodiesterase</fullName>
        <ecNumber evidence="1">3.1.4.52</ecNumber>
    </recommendedName>
</protein>
<feature type="domain" description="GGDEF" evidence="5">
    <location>
        <begin position="301"/>
        <end position="434"/>
    </location>
</feature>
<dbReference type="OrthoDB" id="7053140at2"/>
<feature type="domain" description="EAL" evidence="4">
    <location>
        <begin position="443"/>
        <end position="697"/>
    </location>
</feature>
<dbReference type="Gene3D" id="3.20.20.450">
    <property type="entry name" value="EAL domain"/>
    <property type="match status" value="1"/>
</dbReference>
<feature type="transmembrane region" description="Helical" evidence="3">
    <location>
        <begin position="41"/>
        <end position="63"/>
    </location>
</feature>
<gene>
    <name evidence="6" type="ORF">HH1059_15250</name>
</gene>
<dbReference type="EMBL" id="AP017372">
    <property type="protein sequence ID" value="BAU58231.1"/>
    <property type="molecule type" value="Genomic_DNA"/>
</dbReference>
<dbReference type="SMART" id="SM00052">
    <property type="entry name" value="EAL"/>
    <property type="match status" value="1"/>
</dbReference>
<dbReference type="InterPro" id="IPR029016">
    <property type="entry name" value="GAF-like_dom_sf"/>
</dbReference>
<evidence type="ECO:0000313" key="7">
    <source>
        <dbReference type="Proteomes" id="UP000218890"/>
    </source>
</evidence>
<evidence type="ECO:0000256" key="2">
    <source>
        <dbReference type="ARBA" id="ARBA00022636"/>
    </source>
</evidence>
<dbReference type="GO" id="GO:0071111">
    <property type="term" value="F:cyclic-guanylate-specific phosphodiesterase activity"/>
    <property type="evidence" value="ECO:0007669"/>
    <property type="project" value="UniProtKB-EC"/>
</dbReference>
<dbReference type="Proteomes" id="UP000218890">
    <property type="component" value="Chromosome"/>
</dbReference>
<dbReference type="AlphaFoldDB" id="A0A0X8XA27"/>
<dbReference type="PROSITE" id="PS50883">
    <property type="entry name" value="EAL"/>
    <property type="match status" value="1"/>
</dbReference>
<proteinExistence type="predicted"/>
<dbReference type="Pfam" id="PF13185">
    <property type="entry name" value="GAF_2"/>
    <property type="match status" value="1"/>
</dbReference>
<evidence type="ECO:0000259" key="5">
    <source>
        <dbReference type="PROSITE" id="PS50887"/>
    </source>
</evidence>
<dbReference type="SUPFAM" id="SSF55781">
    <property type="entry name" value="GAF domain-like"/>
    <property type="match status" value="1"/>
</dbReference>
<dbReference type="InterPro" id="IPR043128">
    <property type="entry name" value="Rev_trsase/Diguanyl_cyclase"/>
</dbReference>
<evidence type="ECO:0000256" key="1">
    <source>
        <dbReference type="ARBA" id="ARBA00012282"/>
    </source>
</evidence>
<dbReference type="KEGG" id="hhk:HH1059_15250"/>
<dbReference type="InterPro" id="IPR029787">
    <property type="entry name" value="Nucleotide_cyclase"/>
</dbReference>
<dbReference type="SMART" id="SM00065">
    <property type="entry name" value="GAF"/>
    <property type="match status" value="1"/>
</dbReference>
<dbReference type="InterPro" id="IPR003018">
    <property type="entry name" value="GAF"/>
</dbReference>
<dbReference type="Pfam" id="PF00563">
    <property type="entry name" value="EAL"/>
    <property type="match status" value="1"/>
</dbReference>
<keyword evidence="7" id="KW-1185">Reference proteome</keyword>
<dbReference type="PANTHER" id="PTHR44757:SF2">
    <property type="entry name" value="BIOFILM ARCHITECTURE MAINTENANCE PROTEIN MBAA"/>
    <property type="match status" value="1"/>
</dbReference>
<evidence type="ECO:0000256" key="3">
    <source>
        <dbReference type="SAM" id="Phobius"/>
    </source>
</evidence>
<dbReference type="Pfam" id="PF00990">
    <property type="entry name" value="GGDEF"/>
    <property type="match status" value="1"/>
</dbReference>
<dbReference type="InterPro" id="IPR035919">
    <property type="entry name" value="EAL_sf"/>
</dbReference>
<organism evidence="6 7">
    <name type="scientific">Halorhodospira halochloris</name>
    <name type="common">Ectothiorhodospira halochloris</name>
    <dbReference type="NCBI Taxonomy" id="1052"/>
    <lineage>
        <taxon>Bacteria</taxon>
        <taxon>Pseudomonadati</taxon>
        <taxon>Pseudomonadota</taxon>
        <taxon>Gammaproteobacteria</taxon>
        <taxon>Chromatiales</taxon>
        <taxon>Ectothiorhodospiraceae</taxon>
        <taxon>Halorhodospira</taxon>
    </lineage>
</organism>
<reference evidence="6" key="1">
    <citation type="submission" date="2016-02" db="EMBL/GenBank/DDBJ databases">
        <title>Halorhodospira halochloris DSM-1059 complete genome, version 2.</title>
        <authorList>
            <person name="Tsukatani Y."/>
        </authorList>
    </citation>
    <scope>NUCLEOTIDE SEQUENCE</scope>
    <source>
        <strain evidence="6">DSM 1059</strain>
    </source>
</reference>
<dbReference type="SMART" id="SM00267">
    <property type="entry name" value="GGDEF"/>
    <property type="match status" value="1"/>
</dbReference>
<dbReference type="SUPFAM" id="SSF55073">
    <property type="entry name" value="Nucleotide cyclase"/>
    <property type="match status" value="1"/>
</dbReference>
<dbReference type="InterPro" id="IPR000160">
    <property type="entry name" value="GGDEF_dom"/>
</dbReference>
<keyword evidence="2" id="KW-0973">c-di-GMP</keyword>
<dbReference type="InterPro" id="IPR052155">
    <property type="entry name" value="Biofilm_reg_signaling"/>
</dbReference>
<dbReference type="PANTHER" id="PTHR44757">
    <property type="entry name" value="DIGUANYLATE CYCLASE DGCP"/>
    <property type="match status" value="1"/>
</dbReference>
<sequence length="703" mass="77789">MLVNPSRRALYISLAYVVLALAWIFGSDAAVVFLFPPEWSVVLQLAKGVVFVLVTAMLLFWLLSRIERYSSESQQLRKSQLHAQQMRDTYAALSAANHAMMKEGDKYNLFTQICQIVVHYCGVRMAWIGLVEPDGHWVVPVAWDGDELGKWYLKQIKVSSDPELPEGRGPVGRSLATQQTVLFQDFLEDPDAAPWHYAARQAGFAAVAAFPLSHSGQVIGSLAVYASDEGYFSAEVIALIEDLAADVGFAVEAMERETERRRQNERIEYLAQHDLITGLLNRSTMTVKIDEAIGARRGDGKSAALLFINLDRFRFINDAFGYHTGDILLHKAAQRLRSLLGPGMELSRHGADEFLVLINEVSGREEGAALATQIIDSFSLPLRYMDLEHTVSPSIGVAIYPQDATDSAALINNAEIAMQAAKRGGRSRFCNFTVEMQSVVQHRLALEANLRGALERGEIELWYQPQLDIKDMRLVGVEALMRWCHPERGWVSPGEFIPIAEESGLIVELGDWAIAEACAQAAQWHSEGLLAGPVAVNVSAAQLIRGGMAEKVDNILARSNISAPMLQLEMTESMFLHESGSLSETLESFNRRGLRLAVDDFGTGYSNLGYLKRLPLAKLKIDKSFVLSLPDDVEDAVITRTIVSMAVGLNLRVIAEGVETREQLAYLQQIGCHEGQGFLFGRPQPADELTARMRSAQGWLVDE</sequence>
<dbReference type="FunFam" id="3.20.20.450:FF:000001">
    <property type="entry name" value="Cyclic di-GMP phosphodiesterase yahA"/>
    <property type="match status" value="1"/>
</dbReference>
<dbReference type="Gene3D" id="3.30.450.40">
    <property type="match status" value="1"/>
</dbReference>
<dbReference type="PROSITE" id="PS50887">
    <property type="entry name" value="GGDEF"/>
    <property type="match status" value="1"/>
</dbReference>
<keyword evidence="3" id="KW-0812">Transmembrane</keyword>
<dbReference type="NCBIfam" id="TIGR00254">
    <property type="entry name" value="GGDEF"/>
    <property type="match status" value="1"/>
</dbReference>
<dbReference type="EC" id="3.1.4.52" evidence="1"/>
<name>A0A0X8XA27_HALHR</name>
<keyword evidence="3" id="KW-0472">Membrane</keyword>
<dbReference type="CDD" id="cd01949">
    <property type="entry name" value="GGDEF"/>
    <property type="match status" value="1"/>
</dbReference>
<dbReference type="RefSeq" id="WP_096409629.1">
    <property type="nucleotide sequence ID" value="NZ_AP017372.2"/>
</dbReference>
<feature type="transmembrane region" description="Helical" evidence="3">
    <location>
        <begin position="12"/>
        <end position="35"/>
    </location>
</feature>
<dbReference type="CDD" id="cd01948">
    <property type="entry name" value="EAL"/>
    <property type="match status" value="1"/>
</dbReference>
<dbReference type="Gene3D" id="3.30.70.270">
    <property type="match status" value="1"/>
</dbReference>
<dbReference type="InterPro" id="IPR001633">
    <property type="entry name" value="EAL_dom"/>
</dbReference>
<dbReference type="SUPFAM" id="SSF141868">
    <property type="entry name" value="EAL domain-like"/>
    <property type="match status" value="1"/>
</dbReference>